<dbReference type="EMBL" id="CAXITT010000686">
    <property type="protein sequence ID" value="CAL1545190.1"/>
    <property type="molecule type" value="Genomic_DNA"/>
</dbReference>
<evidence type="ECO:0000313" key="4">
    <source>
        <dbReference type="Proteomes" id="UP001497497"/>
    </source>
</evidence>
<dbReference type="InterPro" id="IPR000195">
    <property type="entry name" value="Rab-GAP-TBC_dom"/>
</dbReference>
<dbReference type="Pfam" id="PF00566">
    <property type="entry name" value="RabGAP-TBC"/>
    <property type="match status" value="1"/>
</dbReference>
<gene>
    <name evidence="3" type="ORF">GSLYS_00018673001</name>
</gene>
<dbReference type="InterPro" id="IPR045913">
    <property type="entry name" value="TBC20/Gyp8-like"/>
</dbReference>
<name>A0AAV2IE94_LYMST</name>
<reference evidence="3 4" key="1">
    <citation type="submission" date="2024-04" db="EMBL/GenBank/DDBJ databases">
        <authorList>
            <consortium name="Genoscope - CEA"/>
            <person name="William W."/>
        </authorList>
    </citation>
    <scope>NUCLEOTIDE SEQUENCE [LARGE SCALE GENOMIC DNA]</scope>
</reference>
<evidence type="ECO:0000256" key="1">
    <source>
        <dbReference type="ARBA" id="ARBA00022468"/>
    </source>
</evidence>
<accession>A0AAV2IE94</accession>
<dbReference type="PROSITE" id="PS50086">
    <property type="entry name" value="TBC_RABGAP"/>
    <property type="match status" value="1"/>
</dbReference>
<dbReference type="Proteomes" id="UP001497497">
    <property type="component" value="Unassembled WGS sequence"/>
</dbReference>
<sequence>MAALRNLAISPGGLVNKKMRQKVWPLLLNVNTENIPPKPSQEEMMALSKTYAQVVMDVNRSSSRFPPGIDDHVRMSMKDKLVDLIMRVMLKNRKLKYYQGFHDVCITFLLCMDEDLAFAMVDRLALGNMREYLDDTME</sequence>
<dbReference type="AlphaFoldDB" id="A0AAV2IE94"/>
<dbReference type="FunFam" id="1.10.8.1310:FF:000001">
    <property type="entry name" value="TBC1 domain family, member 20"/>
    <property type="match status" value="1"/>
</dbReference>
<dbReference type="PANTHER" id="PTHR20913">
    <property type="entry name" value="TBC1 DOMAIN FAMILY MEMBER 20/GTPASE"/>
    <property type="match status" value="1"/>
</dbReference>
<protein>
    <recommendedName>
        <fullName evidence="2">Rab-GAP TBC domain-containing protein</fullName>
    </recommendedName>
</protein>
<evidence type="ECO:0000313" key="3">
    <source>
        <dbReference type="EMBL" id="CAL1545190.1"/>
    </source>
</evidence>
<organism evidence="3 4">
    <name type="scientific">Lymnaea stagnalis</name>
    <name type="common">Great pond snail</name>
    <name type="synonym">Helix stagnalis</name>
    <dbReference type="NCBI Taxonomy" id="6523"/>
    <lineage>
        <taxon>Eukaryota</taxon>
        <taxon>Metazoa</taxon>
        <taxon>Spiralia</taxon>
        <taxon>Lophotrochozoa</taxon>
        <taxon>Mollusca</taxon>
        <taxon>Gastropoda</taxon>
        <taxon>Heterobranchia</taxon>
        <taxon>Euthyneura</taxon>
        <taxon>Panpulmonata</taxon>
        <taxon>Hygrophila</taxon>
        <taxon>Lymnaeoidea</taxon>
        <taxon>Lymnaeidae</taxon>
        <taxon>Lymnaea</taxon>
    </lineage>
</organism>
<feature type="non-terminal residue" evidence="3">
    <location>
        <position position="138"/>
    </location>
</feature>
<keyword evidence="1" id="KW-0343">GTPase activation</keyword>
<proteinExistence type="predicted"/>
<dbReference type="GO" id="GO:0005789">
    <property type="term" value="C:endoplasmic reticulum membrane"/>
    <property type="evidence" value="ECO:0007669"/>
    <property type="project" value="TreeGrafter"/>
</dbReference>
<dbReference type="PANTHER" id="PTHR20913:SF7">
    <property type="entry name" value="RE60063P"/>
    <property type="match status" value="1"/>
</dbReference>
<feature type="domain" description="Rab-GAP TBC" evidence="2">
    <location>
        <begin position="14"/>
        <end position="138"/>
    </location>
</feature>
<dbReference type="SUPFAM" id="SSF47923">
    <property type="entry name" value="Ypt/Rab-GAP domain of gyp1p"/>
    <property type="match status" value="1"/>
</dbReference>
<evidence type="ECO:0000259" key="2">
    <source>
        <dbReference type="PROSITE" id="PS50086"/>
    </source>
</evidence>
<comment type="caution">
    <text evidence="3">The sequence shown here is derived from an EMBL/GenBank/DDBJ whole genome shotgun (WGS) entry which is preliminary data.</text>
</comment>
<keyword evidence="4" id="KW-1185">Reference proteome</keyword>
<dbReference type="GO" id="GO:0006888">
    <property type="term" value="P:endoplasmic reticulum to Golgi vesicle-mediated transport"/>
    <property type="evidence" value="ECO:0007669"/>
    <property type="project" value="TreeGrafter"/>
</dbReference>
<dbReference type="Gene3D" id="1.10.8.1310">
    <property type="match status" value="1"/>
</dbReference>
<dbReference type="InterPro" id="IPR035969">
    <property type="entry name" value="Rab-GAP_TBC_sf"/>
</dbReference>
<dbReference type="GO" id="GO:0005096">
    <property type="term" value="F:GTPase activator activity"/>
    <property type="evidence" value="ECO:0007669"/>
    <property type="project" value="UniProtKB-KW"/>
</dbReference>